<dbReference type="Gene3D" id="1.10.10.10">
    <property type="entry name" value="Winged helix-like DNA-binding domain superfamily/Winged helix DNA-binding domain"/>
    <property type="match status" value="1"/>
</dbReference>
<organism evidence="5 6">
    <name type="scientific">Paradevosia shaoguanensis</name>
    <dbReference type="NCBI Taxonomy" id="1335043"/>
    <lineage>
        <taxon>Bacteria</taxon>
        <taxon>Pseudomonadati</taxon>
        <taxon>Pseudomonadota</taxon>
        <taxon>Alphaproteobacteria</taxon>
        <taxon>Hyphomicrobiales</taxon>
        <taxon>Devosiaceae</taxon>
        <taxon>Paradevosia</taxon>
    </lineage>
</organism>
<dbReference type="InterPro" id="IPR036390">
    <property type="entry name" value="WH_DNA-bd_sf"/>
</dbReference>
<dbReference type="EMBL" id="JALAZD010000001">
    <property type="protein sequence ID" value="MCI0126695.1"/>
    <property type="molecule type" value="Genomic_DNA"/>
</dbReference>
<keyword evidence="1" id="KW-0805">Transcription regulation</keyword>
<dbReference type="SUPFAM" id="SSF46785">
    <property type="entry name" value="Winged helix' DNA-binding domain"/>
    <property type="match status" value="1"/>
</dbReference>
<protein>
    <submittedName>
        <fullName evidence="5">FCD domain-containing protein</fullName>
    </submittedName>
</protein>
<evidence type="ECO:0000313" key="5">
    <source>
        <dbReference type="EMBL" id="MCI0126695.1"/>
    </source>
</evidence>
<dbReference type="InterPro" id="IPR011711">
    <property type="entry name" value="GntR_C"/>
</dbReference>
<dbReference type="PANTHER" id="PTHR43537:SF53">
    <property type="entry name" value="HTH-TYPE TRANSCRIPTIONAL REPRESSOR NANR"/>
    <property type="match status" value="1"/>
</dbReference>
<dbReference type="CDD" id="cd07377">
    <property type="entry name" value="WHTH_GntR"/>
    <property type="match status" value="1"/>
</dbReference>
<reference evidence="5" key="1">
    <citation type="submission" date="2022-03" db="EMBL/GenBank/DDBJ databases">
        <title>The complete genome sequence of a Methyloterrigena soli.</title>
        <authorList>
            <person name="Zi Z."/>
        </authorList>
    </citation>
    <scope>NUCLEOTIDE SEQUENCE</scope>
    <source>
        <strain evidence="5">M48</strain>
    </source>
</reference>
<dbReference type="Gene3D" id="1.20.120.530">
    <property type="entry name" value="GntR ligand-binding domain-like"/>
    <property type="match status" value="1"/>
</dbReference>
<dbReference type="SMART" id="SM00895">
    <property type="entry name" value="FCD"/>
    <property type="match status" value="1"/>
</dbReference>
<evidence type="ECO:0000256" key="2">
    <source>
        <dbReference type="ARBA" id="ARBA00023125"/>
    </source>
</evidence>
<sequence>MTTVLTASDIAKALAADIHDGELRAGDMFQSERELCLRFGVGRTVVREAMTILHGMRLVDHSKGKRPRVVSPSLAQVMDSASEAVQFFFLDNEGKAHLEQARLFLETSMIRYAVMHATNAQIAKMVGAIEEAEGVLGDGEAFRNADSRFHRALAEVPGNPIFVALHDTFVERLMKNRPVRGDQESHNRRSNNEHKEVVAAILAKDSDKAVEVLTRHLTRNYGVYFQQALGQAVGIGSH</sequence>
<dbReference type="InterPro" id="IPR008920">
    <property type="entry name" value="TF_FadR/GntR_C"/>
</dbReference>
<dbReference type="GO" id="GO:0003700">
    <property type="term" value="F:DNA-binding transcription factor activity"/>
    <property type="evidence" value="ECO:0007669"/>
    <property type="project" value="InterPro"/>
</dbReference>
<dbReference type="PROSITE" id="PS50949">
    <property type="entry name" value="HTH_GNTR"/>
    <property type="match status" value="1"/>
</dbReference>
<dbReference type="PANTHER" id="PTHR43537">
    <property type="entry name" value="TRANSCRIPTIONAL REGULATOR, GNTR FAMILY"/>
    <property type="match status" value="1"/>
</dbReference>
<dbReference type="Pfam" id="PF00392">
    <property type="entry name" value="GntR"/>
    <property type="match status" value="1"/>
</dbReference>
<evidence type="ECO:0000256" key="1">
    <source>
        <dbReference type="ARBA" id="ARBA00023015"/>
    </source>
</evidence>
<dbReference type="AlphaFoldDB" id="A0AA41QLG6"/>
<proteinExistence type="predicted"/>
<dbReference type="InterPro" id="IPR036388">
    <property type="entry name" value="WH-like_DNA-bd_sf"/>
</dbReference>
<comment type="caution">
    <text evidence="5">The sequence shown here is derived from an EMBL/GenBank/DDBJ whole genome shotgun (WGS) entry which is preliminary data.</text>
</comment>
<keyword evidence="2" id="KW-0238">DNA-binding</keyword>
<keyword evidence="6" id="KW-1185">Reference proteome</keyword>
<dbReference type="Pfam" id="PF07729">
    <property type="entry name" value="FCD"/>
    <property type="match status" value="1"/>
</dbReference>
<evidence type="ECO:0000256" key="3">
    <source>
        <dbReference type="ARBA" id="ARBA00023163"/>
    </source>
</evidence>
<accession>A0AA41QLG6</accession>
<dbReference type="RefSeq" id="WP_160176303.1">
    <property type="nucleotide sequence ID" value="NZ_CP068983.1"/>
</dbReference>
<evidence type="ECO:0000313" key="6">
    <source>
        <dbReference type="Proteomes" id="UP001156140"/>
    </source>
</evidence>
<feature type="domain" description="HTH gntR-type" evidence="4">
    <location>
        <begin position="4"/>
        <end position="73"/>
    </location>
</feature>
<name>A0AA41QLG6_9HYPH</name>
<dbReference type="GO" id="GO:0003677">
    <property type="term" value="F:DNA binding"/>
    <property type="evidence" value="ECO:0007669"/>
    <property type="project" value="UniProtKB-KW"/>
</dbReference>
<dbReference type="Proteomes" id="UP001156140">
    <property type="component" value="Unassembled WGS sequence"/>
</dbReference>
<dbReference type="InterPro" id="IPR000524">
    <property type="entry name" value="Tscrpt_reg_HTH_GntR"/>
</dbReference>
<dbReference type="SMART" id="SM00345">
    <property type="entry name" value="HTH_GNTR"/>
    <property type="match status" value="1"/>
</dbReference>
<evidence type="ECO:0000259" key="4">
    <source>
        <dbReference type="PROSITE" id="PS50949"/>
    </source>
</evidence>
<keyword evidence="3" id="KW-0804">Transcription</keyword>
<dbReference type="SUPFAM" id="SSF48008">
    <property type="entry name" value="GntR ligand-binding domain-like"/>
    <property type="match status" value="1"/>
</dbReference>
<gene>
    <name evidence="5" type="ORF">ML536_07640</name>
</gene>